<feature type="compositionally biased region" description="Low complexity" evidence="1">
    <location>
        <begin position="56"/>
        <end position="67"/>
    </location>
</feature>
<dbReference type="AlphaFoldDB" id="A0ABD0PEL1"/>
<evidence type="ECO:0000313" key="3">
    <source>
        <dbReference type="Proteomes" id="UP001529510"/>
    </source>
</evidence>
<comment type="caution">
    <text evidence="2">The sequence shown here is derived from an EMBL/GenBank/DDBJ whole genome shotgun (WGS) entry which is preliminary data.</text>
</comment>
<sequence length="67" mass="6840">MATRKKAPKGKRPVLHSQAKLEAKGNETWDSLTSEGEEASSVDPPGMSSKPGSAQTSGPSTLSSGGL</sequence>
<feature type="region of interest" description="Disordered" evidence="1">
    <location>
        <begin position="1"/>
        <end position="67"/>
    </location>
</feature>
<accession>A0ABD0PEL1</accession>
<protein>
    <submittedName>
        <fullName evidence="2">Uncharacterized protein</fullName>
    </submittedName>
</protein>
<evidence type="ECO:0000256" key="1">
    <source>
        <dbReference type="SAM" id="MobiDB-lite"/>
    </source>
</evidence>
<reference evidence="2 3" key="1">
    <citation type="submission" date="2024-05" db="EMBL/GenBank/DDBJ databases">
        <title>Genome sequencing and assembly of Indian major carp, Cirrhinus mrigala (Hamilton, 1822).</title>
        <authorList>
            <person name="Mohindra V."/>
            <person name="Chowdhury L.M."/>
            <person name="Lal K."/>
            <person name="Jena J.K."/>
        </authorList>
    </citation>
    <scope>NUCLEOTIDE SEQUENCE [LARGE SCALE GENOMIC DNA]</scope>
    <source>
        <strain evidence="2">CM1030</strain>
        <tissue evidence="2">Blood</tissue>
    </source>
</reference>
<name>A0ABD0PEL1_CIRMR</name>
<gene>
    <name evidence="2" type="ORF">M9458_031914</name>
</gene>
<dbReference type="Proteomes" id="UP001529510">
    <property type="component" value="Unassembled WGS sequence"/>
</dbReference>
<feature type="non-terminal residue" evidence="2">
    <location>
        <position position="67"/>
    </location>
</feature>
<organism evidence="2 3">
    <name type="scientific">Cirrhinus mrigala</name>
    <name type="common">Mrigala</name>
    <dbReference type="NCBI Taxonomy" id="683832"/>
    <lineage>
        <taxon>Eukaryota</taxon>
        <taxon>Metazoa</taxon>
        <taxon>Chordata</taxon>
        <taxon>Craniata</taxon>
        <taxon>Vertebrata</taxon>
        <taxon>Euteleostomi</taxon>
        <taxon>Actinopterygii</taxon>
        <taxon>Neopterygii</taxon>
        <taxon>Teleostei</taxon>
        <taxon>Ostariophysi</taxon>
        <taxon>Cypriniformes</taxon>
        <taxon>Cyprinidae</taxon>
        <taxon>Labeoninae</taxon>
        <taxon>Labeonini</taxon>
        <taxon>Cirrhinus</taxon>
    </lineage>
</organism>
<dbReference type="EMBL" id="JAMKFB020000016">
    <property type="protein sequence ID" value="KAL0171603.1"/>
    <property type="molecule type" value="Genomic_DNA"/>
</dbReference>
<feature type="compositionally biased region" description="Basic residues" evidence="1">
    <location>
        <begin position="1"/>
        <end position="14"/>
    </location>
</feature>
<proteinExistence type="predicted"/>
<keyword evidence="3" id="KW-1185">Reference proteome</keyword>
<evidence type="ECO:0000313" key="2">
    <source>
        <dbReference type="EMBL" id="KAL0171603.1"/>
    </source>
</evidence>